<reference evidence="2 3" key="1">
    <citation type="submission" date="2023-08" db="EMBL/GenBank/DDBJ databases">
        <title>Genomic and mutational analysis of Pseudomonas syringae pv. tagetis EB037 pathogenicity on sunflower.</title>
        <authorList>
            <person name="Maul J.E."/>
        </authorList>
    </citation>
    <scope>NUCLEOTIDE SEQUENCE [LARGE SCALE GENOMIC DNA]</scope>
    <source>
        <strain evidence="2 3">EB037_T1</strain>
    </source>
</reference>
<keyword evidence="3" id="KW-1185">Reference proteome</keyword>
<comment type="caution">
    <text evidence="2">The sequence shown here is derived from an EMBL/GenBank/DDBJ whole genome shotgun (WGS) entry which is preliminary data.</text>
</comment>
<evidence type="ECO:0000313" key="2">
    <source>
        <dbReference type="EMBL" id="MFH7519318.1"/>
    </source>
</evidence>
<accession>A0ABW7NX02</accession>
<dbReference type="RefSeq" id="WP_395578000.1">
    <property type="nucleotide sequence ID" value="NZ_JAVCQK010000700.1"/>
</dbReference>
<dbReference type="Pfam" id="PF00990">
    <property type="entry name" value="GGDEF"/>
    <property type="match status" value="1"/>
</dbReference>
<feature type="domain" description="GGDEF" evidence="1">
    <location>
        <begin position="17"/>
        <end position="77"/>
    </location>
</feature>
<dbReference type="Proteomes" id="UP001610657">
    <property type="component" value="Unassembled WGS sequence"/>
</dbReference>
<organism evidence="2 3">
    <name type="scientific">Pseudomonas syringae pv. tagetis</name>
    <dbReference type="NCBI Taxonomy" id="129140"/>
    <lineage>
        <taxon>Bacteria</taxon>
        <taxon>Pseudomonadati</taxon>
        <taxon>Pseudomonadota</taxon>
        <taxon>Gammaproteobacteria</taxon>
        <taxon>Pseudomonadales</taxon>
        <taxon>Pseudomonadaceae</taxon>
        <taxon>Pseudomonas</taxon>
    </lineage>
</organism>
<dbReference type="SUPFAM" id="SSF55073">
    <property type="entry name" value="Nucleotide cyclase"/>
    <property type="match status" value="1"/>
</dbReference>
<evidence type="ECO:0000313" key="3">
    <source>
        <dbReference type="Proteomes" id="UP001610657"/>
    </source>
</evidence>
<evidence type="ECO:0000259" key="1">
    <source>
        <dbReference type="Pfam" id="PF00990"/>
    </source>
</evidence>
<gene>
    <name evidence="2" type="ORF">RA271_29960</name>
</gene>
<sequence>MEFDPELAREVEDLRQRDQVTGLLNRPTFMLQLESAVAQAGRSEGQFGLLLIEPDHYARLLPDIGLASADTLIGALAG</sequence>
<feature type="non-terminal residue" evidence="2">
    <location>
        <position position="1"/>
    </location>
</feature>
<name>A0ABW7NX02_9PSED</name>
<dbReference type="Gene3D" id="3.30.70.270">
    <property type="match status" value="1"/>
</dbReference>
<dbReference type="InterPro" id="IPR043128">
    <property type="entry name" value="Rev_trsase/Diguanyl_cyclase"/>
</dbReference>
<protein>
    <submittedName>
        <fullName evidence="2">GGDEF domain-containing protein</fullName>
    </submittedName>
</protein>
<dbReference type="EMBL" id="JAVCQK010000700">
    <property type="protein sequence ID" value="MFH7519318.1"/>
    <property type="molecule type" value="Genomic_DNA"/>
</dbReference>
<proteinExistence type="predicted"/>
<dbReference type="InterPro" id="IPR029787">
    <property type="entry name" value="Nucleotide_cyclase"/>
</dbReference>
<dbReference type="InterPro" id="IPR000160">
    <property type="entry name" value="GGDEF_dom"/>
</dbReference>
<feature type="non-terminal residue" evidence="2">
    <location>
        <position position="78"/>
    </location>
</feature>